<reference evidence="1" key="1">
    <citation type="submission" date="2021-03" db="EMBL/GenBank/DDBJ databases">
        <authorList>
            <person name="Palmer J.M."/>
        </authorList>
    </citation>
    <scope>NUCLEOTIDE SEQUENCE</scope>
    <source>
        <strain evidence="1">ARV_011</strain>
    </source>
</reference>
<dbReference type="RefSeq" id="XP_043049385.1">
    <property type="nucleotide sequence ID" value="XM_043195680.1"/>
</dbReference>
<evidence type="ECO:0000313" key="1">
    <source>
        <dbReference type="EMBL" id="KAG7193838.1"/>
    </source>
</evidence>
<sequence length="205" mass="23293">MSRIEDIERPFQHCHPLATNSSVHFEFAEFSQYPYPLDLTAPDTPESIGVSLIRLTSHLPMYRVMKTSLFFSEDRYRAERADDVEDFSNSFEIVFITAVEVPGIMSSSSSFSSIEFSKEVRHDEMALSHRQQPMSVSFQKFFNKLKPQLISETPTTPCFKQKVLDVDIGLPAVNRKIESALTPIEKDFKDVDISETVTDSPSGTQ</sequence>
<gene>
    <name evidence="1" type="ORF">KQ657_005036</name>
</gene>
<protein>
    <submittedName>
        <fullName evidence="1">Uncharacterized protein</fullName>
    </submittedName>
</protein>
<dbReference type="GeneID" id="66118410"/>
<keyword evidence="2" id="KW-1185">Reference proteome</keyword>
<organism evidence="1 2">
    <name type="scientific">Scheffersomyces spartinae</name>
    <dbReference type="NCBI Taxonomy" id="45513"/>
    <lineage>
        <taxon>Eukaryota</taxon>
        <taxon>Fungi</taxon>
        <taxon>Dikarya</taxon>
        <taxon>Ascomycota</taxon>
        <taxon>Saccharomycotina</taxon>
        <taxon>Pichiomycetes</taxon>
        <taxon>Debaryomycetaceae</taxon>
        <taxon>Scheffersomyces</taxon>
    </lineage>
</organism>
<evidence type="ECO:0000313" key="2">
    <source>
        <dbReference type="Proteomes" id="UP000790833"/>
    </source>
</evidence>
<dbReference type="AlphaFoldDB" id="A0A9P7V9H2"/>
<name>A0A9P7V9H2_9ASCO</name>
<dbReference type="Proteomes" id="UP000790833">
    <property type="component" value="Unassembled WGS sequence"/>
</dbReference>
<proteinExistence type="predicted"/>
<comment type="caution">
    <text evidence="1">The sequence shown here is derived from an EMBL/GenBank/DDBJ whole genome shotgun (WGS) entry which is preliminary data.</text>
</comment>
<accession>A0A9P7V9H2</accession>
<dbReference type="EMBL" id="JAHMUF010000009">
    <property type="protein sequence ID" value="KAG7193838.1"/>
    <property type="molecule type" value="Genomic_DNA"/>
</dbReference>